<comment type="caution">
    <text evidence="6">The sequence shown here is derived from an EMBL/GenBank/DDBJ whole genome shotgun (WGS) entry which is preliminary data.</text>
</comment>
<gene>
    <name evidence="6" type="ORF">HAX54_015077</name>
</gene>
<dbReference type="InterPro" id="IPR055414">
    <property type="entry name" value="LRR_R13L4/SHOC2-like"/>
</dbReference>
<evidence type="ECO:0000256" key="2">
    <source>
        <dbReference type="ARBA" id="ARBA00022741"/>
    </source>
</evidence>
<dbReference type="PANTHER" id="PTHR15140:SF29">
    <property type="entry name" value="LATE BLIGHT RESISTANCE PROTEIN R1-A-LIKE"/>
    <property type="match status" value="1"/>
</dbReference>
<accession>A0ABS8TR04</accession>
<proteinExistence type="predicted"/>
<dbReference type="Proteomes" id="UP000823775">
    <property type="component" value="Unassembled WGS sequence"/>
</dbReference>
<evidence type="ECO:0000313" key="7">
    <source>
        <dbReference type="Proteomes" id="UP000823775"/>
    </source>
</evidence>
<name>A0ABS8TR04_DATST</name>
<feature type="domain" description="Disease resistance R13L4/SHOC-2-like LRR" evidence="5">
    <location>
        <begin position="109"/>
        <end position="408"/>
    </location>
</feature>
<dbReference type="Pfam" id="PF23598">
    <property type="entry name" value="LRR_14"/>
    <property type="match status" value="1"/>
</dbReference>
<organism evidence="6 7">
    <name type="scientific">Datura stramonium</name>
    <name type="common">Jimsonweed</name>
    <name type="synonym">Common thornapple</name>
    <dbReference type="NCBI Taxonomy" id="4076"/>
    <lineage>
        <taxon>Eukaryota</taxon>
        <taxon>Viridiplantae</taxon>
        <taxon>Streptophyta</taxon>
        <taxon>Embryophyta</taxon>
        <taxon>Tracheophyta</taxon>
        <taxon>Spermatophyta</taxon>
        <taxon>Magnoliopsida</taxon>
        <taxon>eudicotyledons</taxon>
        <taxon>Gunneridae</taxon>
        <taxon>Pentapetalae</taxon>
        <taxon>asterids</taxon>
        <taxon>lamiids</taxon>
        <taxon>Solanales</taxon>
        <taxon>Solanaceae</taxon>
        <taxon>Solanoideae</taxon>
        <taxon>Datureae</taxon>
        <taxon>Datura</taxon>
    </lineage>
</organism>
<keyword evidence="3" id="KW-0067">ATP-binding</keyword>
<keyword evidence="1" id="KW-0677">Repeat</keyword>
<dbReference type="Pfam" id="PF23559">
    <property type="entry name" value="WHD_DRP"/>
    <property type="match status" value="1"/>
</dbReference>
<evidence type="ECO:0000256" key="3">
    <source>
        <dbReference type="ARBA" id="ARBA00022840"/>
    </source>
</evidence>
<keyword evidence="7" id="KW-1185">Reference proteome</keyword>
<dbReference type="SUPFAM" id="SSF52058">
    <property type="entry name" value="L domain-like"/>
    <property type="match status" value="1"/>
</dbReference>
<feature type="domain" description="Disease resistance protein winged helix" evidence="4">
    <location>
        <begin position="4"/>
        <end position="55"/>
    </location>
</feature>
<evidence type="ECO:0000256" key="1">
    <source>
        <dbReference type="ARBA" id="ARBA00022737"/>
    </source>
</evidence>
<dbReference type="InterPro" id="IPR058922">
    <property type="entry name" value="WHD_DRP"/>
</dbReference>
<keyword evidence="2" id="KW-0547">Nucleotide-binding</keyword>
<dbReference type="InterPro" id="IPR032675">
    <property type="entry name" value="LRR_dom_sf"/>
</dbReference>
<evidence type="ECO:0000313" key="6">
    <source>
        <dbReference type="EMBL" id="MCD7473296.1"/>
    </source>
</evidence>
<sequence>MGCRGFLKVEEMKNIEEVAETCLNELIDRSLISVHNLSFDGKIKNCGMHDVIRELCLREAQKMNFVNVHGGMTDQNPCAESTMNRGRISIPNEDELARYCNSKAHSEAHSVIMVGSFILFMQELPFKLVRVLDIDLIGCATFPSGILHLIHLRYLALRLYPRLEQYLQFEEEVPSSIIDIPTSLSSLCYLQTFILILPFSIDSQYPLILPSEILTIPQLRHLRLDWNYLQYHELTLKSLVLKNLQYLSGLNPWYCTASAFRLFPNLKKLQICGVREDFCSRKDVYDFRNLDQLEELVFALRHPLSACFLESTTRSGSTLQDPLRFQIKMQGSPPADAVPPLVLPPPDAFPQKLKNLVLCGTCLRWKDLSIVGKLPKLATLTLTCDACVGEEWEVVNEGFPSLKFLLLQGLDLDYWRASCDHFPCLERLVVEDCEYLDSIPREFADITTLAQIDISYCPESVGNSAMEIQQDMQDNYGSSIEVHINQAINRHDVFSPIDLLLDSLRDMACMRSLFVPFPEN</sequence>
<evidence type="ECO:0000259" key="5">
    <source>
        <dbReference type="Pfam" id="PF23598"/>
    </source>
</evidence>
<dbReference type="EMBL" id="JACEIK010001952">
    <property type="protein sequence ID" value="MCD7473296.1"/>
    <property type="molecule type" value="Genomic_DNA"/>
</dbReference>
<protein>
    <submittedName>
        <fullName evidence="6">Uncharacterized protein</fullName>
    </submittedName>
</protein>
<dbReference type="PANTHER" id="PTHR15140">
    <property type="entry name" value="TUBULIN-SPECIFIC CHAPERONE E"/>
    <property type="match status" value="1"/>
</dbReference>
<reference evidence="6 7" key="1">
    <citation type="journal article" date="2021" name="BMC Genomics">
        <title>Datura genome reveals duplications of psychoactive alkaloid biosynthetic genes and high mutation rate following tissue culture.</title>
        <authorList>
            <person name="Rajewski A."/>
            <person name="Carter-House D."/>
            <person name="Stajich J."/>
            <person name="Litt A."/>
        </authorList>
    </citation>
    <scope>NUCLEOTIDE SEQUENCE [LARGE SCALE GENOMIC DNA]</scope>
    <source>
        <strain evidence="6">AR-01</strain>
    </source>
</reference>
<evidence type="ECO:0000259" key="4">
    <source>
        <dbReference type="Pfam" id="PF23559"/>
    </source>
</evidence>
<dbReference type="Gene3D" id="3.80.10.10">
    <property type="entry name" value="Ribonuclease Inhibitor"/>
    <property type="match status" value="2"/>
</dbReference>